<organism evidence="1 2">
    <name type="scientific">Candidatus Promineifilum breve</name>
    <dbReference type="NCBI Taxonomy" id="1806508"/>
    <lineage>
        <taxon>Bacteria</taxon>
        <taxon>Bacillati</taxon>
        <taxon>Chloroflexota</taxon>
        <taxon>Ardenticatenia</taxon>
        <taxon>Candidatus Promineifilales</taxon>
        <taxon>Candidatus Promineifilaceae</taxon>
        <taxon>Candidatus Promineifilum</taxon>
    </lineage>
</organism>
<protein>
    <recommendedName>
        <fullName evidence="3">DUF123 domain-containing protein</fullName>
    </recommendedName>
</protein>
<dbReference type="InterPro" id="IPR002837">
    <property type="entry name" value="DUF123"/>
</dbReference>
<evidence type="ECO:0000313" key="2">
    <source>
        <dbReference type="Proteomes" id="UP000215027"/>
    </source>
</evidence>
<dbReference type="KEGG" id="pbf:CFX0092_A2512"/>
<evidence type="ECO:0008006" key="3">
    <source>
        <dbReference type="Google" id="ProtNLM"/>
    </source>
</evidence>
<keyword evidence="2" id="KW-1185">Reference proteome</keyword>
<dbReference type="Pfam" id="PF01986">
    <property type="entry name" value="DUF123"/>
    <property type="match status" value="1"/>
</dbReference>
<evidence type="ECO:0000313" key="1">
    <source>
        <dbReference type="EMBL" id="CUS04390.2"/>
    </source>
</evidence>
<sequence length="187" mass="19776">MNHITFLGQPCQTGTYVLWLRAQGDLAVSFGRFDGGRPVAVAAGHYAYVGSAMGRGGASPGGRLLRHATRTAGKPPHAIRAALLAELPAAGLALPRVAPPPAKRLRWHIDYLLDETAVEIVHVTLLRAAVRLESAVAGRLADAPGAVAVRPGLGASDTPGETHLWRLRGEPVDALPYLTDCFHDIMS</sequence>
<dbReference type="AlphaFoldDB" id="A0A160T6G8"/>
<dbReference type="Proteomes" id="UP000215027">
    <property type="component" value="Chromosome I"/>
</dbReference>
<dbReference type="CDD" id="cd10441">
    <property type="entry name" value="GIY-YIG_COG1833"/>
    <property type="match status" value="1"/>
</dbReference>
<dbReference type="PANTHER" id="PTHR37460:SF1">
    <property type="entry name" value="ENDONUCLEASE III"/>
    <property type="match status" value="1"/>
</dbReference>
<dbReference type="EMBL" id="LN890655">
    <property type="protein sequence ID" value="CUS04390.2"/>
    <property type="molecule type" value="Genomic_DNA"/>
</dbReference>
<proteinExistence type="predicted"/>
<gene>
    <name evidence="1" type="ORF">CFX0092_A2512</name>
</gene>
<reference evidence="1" key="1">
    <citation type="submission" date="2016-01" db="EMBL/GenBank/DDBJ databases">
        <authorList>
            <person name="Mcilroy J.S."/>
            <person name="Karst M S."/>
            <person name="Albertsen M."/>
        </authorList>
    </citation>
    <scope>NUCLEOTIDE SEQUENCE</scope>
    <source>
        <strain evidence="1">Cfx-K</strain>
    </source>
</reference>
<dbReference type="RefSeq" id="WP_095043725.1">
    <property type="nucleotide sequence ID" value="NZ_LN890655.1"/>
</dbReference>
<dbReference type="OrthoDB" id="9811593at2"/>
<dbReference type="PANTHER" id="PTHR37460">
    <property type="entry name" value="ENDONUCLEASE III"/>
    <property type="match status" value="1"/>
</dbReference>
<name>A0A160T6G8_9CHLR</name>
<accession>A0A160T6G8</accession>